<dbReference type="InterPro" id="IPR018202">
    <property type="entry name" value="Ser_caboxypep_ser_AS"/>
</dbReference>
<evidence type="ECO:0000313" key="6">
    <source>
        <dbReference type="EMBL" id="MFD0848879.1"/>
    </source>
</evidence>
<evidence type="ECO:0000256" key="2">
    <source>
        <dbReference type="ARBA" id="ARBA00022670"/>
    </source>
</evidence>
<dbReference type="RefSeq" id="WP_381490409.1">
    <property type="nucleotide sequence ID" value="NZ_JBHTIK010000005.1"/>
</dbReference>
<keyword evidence="5" id="KW-0325">Glycoprotein</keyword>
<proteinExistence type="predicted"/>
<keyword evidence="3" id="KW-0732">Signal</keyword>
<evidence type="ECO:0000256" key="4">
    <source>
        <dbReference type="ARBA" id="ARBA00022801"/>
    </source>
</evidence>
<dbReference type="InterPro" id="IPR029058">
    <property type="entry name" value="AB_hydrolase_fold"/>
</dbReference>
<dbReference type="PANTHER" id="PTHR11802:SF3">
    <property type="entry name" value="RETINOID-INDUCIBLE SERINE CARBOXYPEPTIDASE"/>
    <property type="match status" value="1"/>
</dbReference>
<evidence type="ECO:0000313" key="7">
    <source>
        <dbReference type="Proteomes" id="UP001597124"/>
    </source>
</evidence>
<evidence type="ECO:0000256" key="3">
    <source>
        <dbReference type="ARBA" id="ARBA00022729"/>
    </source>
</evidence>
<sequence length="499" mass="53698">MRGGAGAIAGAPRIGRSVACLAAAFLTLLVPVAAAEAEPAKLPDAVTRQASVRLSDGKALAYQVTAGALPVEGPGGELLGEVSYTAYVAAGQDRGRRPVTFAFNGGPGASSVFLHIGLLGPKRVDFAIAGSTPSDATPLLDNPDTWLAFTDLVFVDPVGTGFSKAHVAPDTARKHFFGTDQDADYLSGFVARWLAKNGRMASPKYLVGESYAGIRVPKMAYRLVKVEGVAISGIILLSPMLNTVMSAEPDISPLPWVSRLPSMAATHLERQGKLTDAAIRDVEDYARGEYIRDLMLGREDPAAAVRAADKVADLIGLPTEMVRRLGGRVSNLVYTRELEKAKGVFVSAYDPVVTNFDPYPFSAERQGDDAILQGSIAPLTSSIVHYVTQDIGWKPENTYMTLNIPLNRSWESKEGLESASDLRKAMAMDGNMKLLISHGYTDLRTPYFASKLVFGQLPPMGDAGRARFTVYPGGHMFYSRADSRAAYMRDVRWAYSRGN</sequence>
<organism evidence="6 7">
    <name type="scientific">Sphingosinicella xenopeptidilytica</name>
    <dbReference type="NCBI Taxonomy" id="364098"/>
    <lineage>
        <taxon>Bacteria</taxon>
        <taxon>Pseudomonadati</taxon>
        <taxon>Pseudomonadota</taxon>
        <taxon>Alphaproteobacteria</taxon>
        <taxon>Sphingomonadales</taxon>
        <taxon>Sphingosinicellaceae</taxon>
        <taxon>Sphingosinicella</taxon>
    </lineage>
</organism>
<reference evidence="7" key="1">
    <citation type="journal article" date="2019" name="Int. J. Syst. Evol. Microbiol.">
        <title>The Global Catalogue of Microorganisms (GCM) 10K type strain sequencing project: providing services to taxonomists for standard genome sequencing and annotation.</title>
        <authorList>
            <consortium name="The Broad Institute Genomics Platform"/>
            <consortium name="The Broad Institute Genome Sequencing Center for Infectious Disease"/>
            <person name="Wu L."/>
            <person name="Ma J."/>
        </authorList>
    </citation>
    <scope>NUCLEOTIDE SEQUENCE [LARGE SCALE GENOMIC DNA]</scope>
    <source>
        <strain evidence="7">CCUG 52537</strain>
    </source>
</reference>
<evidence type="ECO:0000256" key="5">
    <source>
        <dbReference type="ARBA" id="ARBA00023180"/>
    </source>
</evidence>
<gene>
    <name evidence="6" type="ORF">ACFQ00_11135</name>
</gene>
<dbReference type="SUPFAM" id="SSF53474">
    <property type="entry name" value="alpha/beta-Hydrolases"/>
    <property type="match status" value="1"/>
</dbReference>
<keyword evidence="7" id="KW-1185">Reference proteome</keyword>
<evidence type="ECO:0000256" key="1">
    <source>
        <dbReference type="ARBA" id="ARBA00022645"/>
    </source>
</evidence>
<dbReference type="PANTHER" id="PTHR11802">
    <property type="entry name" value="SERINE PROTEASE FAMILY S10 SERINE CARBOXYPEPTIDASE"/>
    <property type="match status" value="1"/>
</dbReference>
<comment type="caution">
    <text evidence="6">The sequence shown here is derived from an EMBL/GenBank/DDBJ whole genome shotgun (WGS) entry which is preliminary data.</text>
</comment>
<name>A0ABW3C359_SPHXN</name>
<dbReference type="PROSITE" id="PS00131">
    <property type="entry name" value="CARBOXYPEPT_SER_SER"/>
    <property type="match status" value="1"/>
</dbReference>
<dbReference type="InterPro" id="IPR001563">
    <property type="entry name" value="Peptidase_S10"/>
</dbReference>
<dbReference type="Proteomes" id="UP001597124">
    <property type="component" value="Unassembled WGS sequence"/>
</dbReference>
<keyword evidence="4" id="KW-0378">Hydrolase</keyword>
<protein>
    <submittedName>
        <fullName evidence="6">S10 family peptidase</fullName>
    </submittedName>
</protein>
<dbReference type="Gene3D" id="3.40.50.1820">
    <property type="entry name" value="alpha/beta hydrolase"/>
    <property type="match status" value="1"/>
</dbReference>
<keyword evidence="1" id="KW-0121">Carboxypeptidase</keyword>
<dbReference type="EMBL" id="JBHTIK010000005">
    <property type="protein sequence ID" value="MFD0848879.1"/>
    <property type="molecule type" value="Genomic_DNA"/>
</dbReference>
<keyword evidence="2" id="KW-0645">Protease</keyword>
<accession>A0ABW3C359</accession>
<dbReference type="Pfam" id="PF00450">
    <property type="entry name" value="Peptidase_S10"/>
    <property type="match status" value="1"/>
</dbReference>